<dbReference type="InterPro" id="IPR010985">
    <property type="entry name" value="Ribbon_hlx_hlx"/>
</dbReference>
<comment type="caution">
    <text evidence="1">The sequence shown here is derived from an EMBL/GenBank/DDBJ whole genome shotgun (WGS) entry which is preliminary data.</text>
</comment>
<dbReference type="AlphaFoldDB" id="A0A7W8M9V1"/>
<organism evidence="1 2">
    <name type="scientific">Quisquiliibacterium transsilvanicum</name>
    <dbReference type="NCBI Taxonomy" id="1549638"/>
    <lineage>
        <taxon>Bacteria</taxon>
        <taxon>Pseudomonadati</taxon>
        <taxon>Pseudomonadota</taxon>
        <taxon>Betaproteobacteria</taxon>
        <taxon>Burkholderiales</taxon>
        <taxon>Burkholderiaceae</taxon>
        <taxon>Quisquiliibacterium</taxon>
    </lineage>
</organism>
<dbReference type="GO" id="GO:0006355">
    <property type="term" value="P:regulation of DNA-templated transcription"/>
    <property type="evidence" value="ECO:0007669"/>
    <property type="project" value="InterPro"/>
</dbReference>
<evidence type="ECO:0000313" key="1">
    <source>
        <dbReference type="EMBL" id="MBB5272740.1"/>
    </source>
</evidence>
<proteinExistence type="predicted"/>
<dbReference type="PANTHER" id="PTHR40688">
    <property type="match status" value="1"/>
</dbReference>
<sequence>MSTTMTVRIEDELKERLERLAASTKRSKSFLAAEAIREFVELNEWQVREAQAALKEADADDFASRQELDALADKWKESSR</sequence>
<evidence type="ECO:0000313" key="2">
    <source>
        <dbReference type="Proteomes" id="UP000532440"/>
    </source>
</evidence>
<gene>
    <name evidence="1" type="ORF">HNQ70_002763</name>
</gene>
<dbReference type="SUPFAM" id="SSF47598">
    <property type="entry name" value="Ribbon-helix-helix"/>
    <property type="match status" value="1"/>
</dbReference>
<dbReference type="EMBL" id="JACHGB010000005">
    <property type="protein sequence ID" value="MBB5272740.1"/>
    <property type="molecule type" value="Genomic_DNA"/>
</dbReference>
<dbReference type="CDD" id="cd22233">
    <property type="entry name" value="RHH_CopAso-like"/>
    <property type="match status" value="1"/>
</dbReference>
<reference evidence="1 2" key="1">
    <citation type="submission" date="2020-08" db="EMBL/GenBank/DDBJ databases">
        <title>Genomic Encyclopedia of Type Strains, Phase IV (KMG-IV): sequencing the most valuable type-strain genomes for metagenomic binning, comparative biology and taxonomic classification.</title>
        <authorList>
            <person name="Goeker M."/>
        </authorList>
    </citation>
    <scope>NUCLEOTIDE SEQUENCE [LARGE SCALE GENOMIC DNA]</scope>
    <source>
        <strain evidence="1 2">DSM 29781</strain>
    </source>
</reference>
<name>A0A7W8M9V1_9BURK</name>
<accession>A0A7W8M9V1</accession>
<protein>
    <submittedName>
        <fullName evidence="1">Putative transcriptional regulator</fullName>
    </submittedName>
</protein>
<dbReference type="InterPro" id="IPR052991">
    <property type="entry name" value="Non-func_TypeII_TA_Antitoxin"/>
</dbReference>
<dbReference type="Proteomes" id="UP000532440">
    <property type="component" value="Unassembled WGS sequence"/>
</dbReference>
<dbReference type="RefSeq" id="WP_183968549.1">
    <property type="nucleotide sequence ID" value="NZ_BAABEW010000012.1"/>
</dbReference>
<keyword evidence="2" id="KW-1185">Reference proteome</keyword>
<dbReference type="PANTHER" id="PTHR40688:SF2">
    <property type="entry name" value="RIBBON-HELIX-HELIX PROTEIN COPG DOMAIN-CONTAINING PROTEIN"/>
    <property type="match status" value="1"/>
</dbReference>